<keyword evidence="3" id="KW-1185">Reference proteome</keyword>
<evidence type="ECO:0000313" key="2">
    <source>
        <dbReference type="EMBL" id="MDS0294321.1"/>
    </source>
</evidence>
<evidence type="ECO:0000313" key="3">
    <source>
        <dbReference type="Proteomes" id="UP001254813"/>
    </source>
</evidence>
<gene>
    <name evidence="2" type="ORF">NDI79_09065</name>
</gene>
<dbReference type="InterPro" id="IPR055768">
    <property type="entry name" value="DUF7344"/>
</dbReference>
<organism evidence="2 3">
    <name type="scientific">Halogeometricum luteum</name>
    <dbReference type="NCBI Taxonomy" id="2950537"/>
    <lineage>
        <taxon>Archaea</taxon>
        <taxon>Methanobacteriati</taxon>
        <taxon>Methanobacteriota</taxon>
        <taxon>Stenosarchaea group</taxon>
        <taxon>Halobacteria</taxon>
        <taxon>Halobacteriales</taxon>
        <taxon>Haloferacaceae</taxon>
        <taxon>Halogeometricum</taxon>
    </lineage>
</organism>
<protein>
    <recommendedName>
        <fullName evidence="1">DUF7344 domain-containing protein</fullName>
    </recommendedName>
</protein>
<sequence>MDSYDPDTLSKDEAYEFASNGRRRSLIRTLIADGAQPLSRVVEEVVADAREESSGDSSADARRNVRVALGHTDIPRLAAGDVLDYDYADEVVAPGDRIEELEPLV</sequence>
<accession>A0ABU2G1F6</accession>
<proteinExistence type="predicted"/>
<reference evidence="2 3" key="1">
    <citation type="submission" date="2022-06" db="EMBL/GenBank/DDBJ databases">
        <title>Halogeometricum sp. a new haloarchaeum isolate from saline soil.</title>
        <authorList>
            <person name="Strakova D."/>
            <person name="Galisteo C."/>
            <person name="Sanchez-Porro C."/>
            <person name="Ventosa A."/>
        </authorList>
    </citation>
    <scope>NUCLEOTIDE SEQUENCE [LARGE SCALE GENOMIC DNA]</scope>
    <source>
        <strain evidence="3">S3BR25-2</strain>
    </source>
</reference>
<dbReference type="Proteomes" id="UP001254813">
    <property type="component" value="Unassembled WGS sequence"/>
</dbReference>
<evidence type="ECO:0000259" key="1">
    <source>
        <dbReference type="Pfam" id="PF24035"/>
    </source>
</evidence>
<name>A0ABU2G1F6_9EURY</name>
<dbReference type="EMBL" id="JAMQOQ010000002">
    <property type="protein sequence ID" value="MDS0294321.1"/>
    <property type="molecule type" value="Genomic_DNA"/>
</dbReference>
<dbReference type="Pfam" id="PF24035">
    <property type="entry name" value="DUF7344"/>
    <property type="match status" value="1"/>
</dbReference>
<feature type="domain" description="DUF7344" evidence="1">
    <location>
        <begin position="18"/>
        <end position="92"/>
    </location>
</feature>
<dbReference type="RefSeq" id="WP_310928159.1">
    <property type="nucleotide sequence ID" value="NZ_JAMQOQ010000002.1"/>
</dbReference>
<comment type="caution">
    <text evidence="2">The sequence shown here is derived from an EMBL/GenBank/DDBJ whole genome shotgun (WGS) entry which is preliminary data.</text>
</comment>